<dbReference type="Proteomes" id="UP000765509">
    <property type="component" value="Unassembled WGS sequence"/>
</dbReference>
<name>A0A9Q3PDY8_9BASI</name>
<evidence type="ECO:0000313" key="2">
    <source>
        <dbReference type="EMBL" id="MBW0558528.1"/>
    </source>
</evidence>
<feature type="compositionally biased region" description="Basic and acidic residues" evidence="1">
    <location>
        <begin position="106"/>
        <end position="132"/>
    </location>
</feature>
<feature type="compositionally biased region" description="Basic and acidic residues" evidence="1">
    <location>
        <begin position="63"/>
        <end position="76"/>
    </location>
</feature>
<protein>
    <submittedName>
        <fullName evidence="2">Uncharacterized protein</fullName>
    </submittedName>
</protein>
<comment type="caution">
    <text evidence="2">The sequence shown here is derived from an EMBL/GenBank/DDBJ whole genome shotgun (WGS) entry which is preliminary data.</text>
</comment>
<sequence length="172" mass="18724">MEDARASTSYQRLASTFDSLIESPEADITAIAVVRPESLSTGNNRDIPVLIHELVYVGKEARVRTPPKSLDRHHELISSSAKVHGARKDRGTSEGLDTHVLQSKIPTDKSLVEKPKPVIRGPEQEVGPREGKQPSGSSPSLQKQQYASKSAKEERESPKDLPKGQAKGKAQA</sequence>
<proteinExistence type="predicted"/>
<organism evidence="2 3">
    <name type="scientific">Austropuccinia psidii MF-1</name>
    <dbReference type="NCBI Taxonomy" id="1389203"/>
    <lineage>
        <taxon>Eukaryota</taxon>
        <taxon>Fungi</taxon>
        <taxon>Dikarya</taxon>
        <taxon>Basidiomycota</taxon>
        <taxon>Pucciniomycotina</taxon>
        <taxon>Pucciniomycetes</taxon>
        <taxon>Pucciniales</taxon>
        <taxon>Sphaerophragmiaceae</taxon>
        <taxon>Austropuccinia</taxon>
    </lineage>
</organism>
<evidence type="ECO:0000256" key="1">
    <source>
        <dbReference type="SAM" id="MobiDB-lite"/>
    </source>
</evidence>
<feature type="compositionally biased region" description="Polar residues" evidence="1">
    <location>
        <begin position="134"/>
        <end position="148"/>
    </location>
</feature>
<dbReference type="AlphaFoldDB" id="A0A9Q3PDY8"/>
<keyword evidence="3" id="KW-1185">Reference proteome</keyword>
<dbReference type="EMBL" id="AVOT02066813">
    <property type="protein sequence ID" value="MBW0558528.1"/>
    <property type="molecule type" value="Genomic_DNA"/>
</dbReference>
<feature type="compositionally biased region" description="Basic and acidic residues" evidence="1">
    <location>
        <begin position="150"/>
        <end position="162"/>
    </location>
</feature>
<gene>
    <name evidence="2" type="ORF">O181_098243</name>
</gene>
<accession>A0A9Q3PDY8</accession>
<feature type="region of interest" description="Disordered" evidence="1">
    <location>
        <begin position="63"/>
        <end position="172"/>
    </location>
</feature>
<reference evidence="2" key="1">
    <citation type="submission" date="2021-03" db="EMBL/GenBank/DDBJ databases">
        <title>Draft genome sequence of rust myrtle Austropuccinia psidii MF-1, a brazilian biotype.</title>
        <authorList>
            <person name="Quecine M.C."/>
            <person name="Pachon D.M.R."/>
            <person name="Bonatelli M.L."/>
            <person name="Correr F.H."/>
            <person name="Franceschini L.M."/>
            <person name="Leite T.F."/>
            <person name="Margarido G.R.A."/>
            <person name="Almeida C.A."/>
            <person name="Ferrarezi J.A."/>
            <person name="Labate C.A."/>
        </authorList>
    </citation>
    <scope>NUCLEOTIDE SEQUENCE</scope>
    <source>
        <strain evidence="2">MF-1</strain>
    </source>
</reference>
<evidence type="ECO:0000313" key="3">
    <source>
        <dbReference type="Proteomes" id="UP000765509"/>
    </source>
</evidence>